<name>A0A3A3EIU5_9GAMM</name>
<sequence length="83" mass="9527">MSSSKYILDRFDDGYGVFLLDGFEDTQCLIPLDQIPSSIQEGDVVNIEEKEDGYSFHRLMEETANKKDRAEALIEKLKNKHSN</sequence>
<comment type="caution">
    <text evidence="1">The sequence shown here is derived from an EMBL/GenBank/DDBJ whole genome shotgun (WGS) entry which is preliminary data.</text>
</comment>
<dbReference type="Pfam" id="PF11213">
    <property type="entry name" value="DUF3006"/>
    <property type="match status" value="1"/>
</dbReference>
<proteinExistence type="predicted"/>
<dbReference type="InterPro" id="IPR021377">
    <property type="entry name" value="DUF3006"/>
</dbReference>
<gene>
    <name evidence="1" type="ORF">D4741_19990</name>
</gene>
<accession>A0A3A3EIU5</accession>
<dbReference type="EMBL" id="QYSE01000009">
    <property type="protein sequence ID" value="RJF32054.1"/>
    <property type="molecule type" value="Genomic_DNA"/>
</dbReference>
<protein>
    <submittedName>
        <fullName evidence="1">DUF3006 domain-containing protein</fullName>
    </submittedName>
</protein>
<evidence type="ECO:0000313" key="1">
    <source>
        <dbReference type="EMBL" id="RJF32054.1"/>
    </source>
</evidence>
<dbReference type="Proteomes" id="UP000265938">
    <property type="component" value="Unassembled WGS sequence"/>
</dbReference>
<evidence type="ECO:0000313" key="2">
    <source>
        <dbReference type="Proteomes" id="UP000265938"/>
    </source>
</evidence>
<organism evidence="1 2">
    <name type="scientific">Pseudoalteromonas gelatinilytica</name>
    <dbReference type="NCBI Taxonomy" id="1703256"/>
    <lineage>
        <taxon>Bacteria</taxon>
        <taxon>Pseudomonadati</taxon>
        <taxon>Pseudomonadota</taxon>
        <taxon>Gammaproteobacteria</taxon>
        <taxon>Alteromonadales</taxon>
        <taxon>Pseudoalteromonadaceae</taxon>
        <taxon>Pseudoalteromonas</taxon>
    </lineage>
</organism>
<reference evidence="1 2" key="1">
    <citation type="submission" date="2018-09" db="EMBL/GenBank/DDBJ databases">
        <title>Identification of marine bacteria producing industrial enzymes.</title>
        <authorList>
            <person name="Cheng T.H."/>
            <person name="Saidin J."/>
            <person name="Muhd D.D."/>
            <person name="Isa M.N.M."/>
            <person name="Bakar M.F.A."/>
            <person name="Ismail N."/>
        </authorList>
    </citation>
    <scope>NUCLEOTIDE SEQUENCE [LARGE SCALE GENOMIC DNA]</scope>
    <source>
        <strain evidence="1 2">MNAD 1.6</strain>
    </source>
</reference>
<dbReference type="AlphaFoldDB" id="A0A3A3EIU5"/>